<sequence>MVSDNNVILFLCKFIRSARSLSRSHTPTAGSLLAQRMSPTSDHSGISIEQPLLGGQVSTQSAPSPNTKTMLCLVSIMIFLRTVNLEFLASGYHNIEFEKSNKGFVIQVGRKLLQFQVQGGLLQGNGIEGSNGIGSCLGWAMAAIYMGGRLPQICLNVSFTF</sequence>
<dbReference type="Proteomes" id="UP001163603">
    <property type="component" value="Chromosome 9"/>
</dbReference>
<evidence type="ECO:0000313" key="2">
    <source>
        <dbReference type="Proteomes" id="UP001163603"/>
    </source>
</evidence>
<reference evidence="2" key="1">
    <citation type="journal article" date="2023" name="G3 (Bethesda)">
        <title>Genome assembly and association tests identify interacting loci associated with vigor, precocity, and sex in interspecific pistachio rootstocks.</title>
        <authorList>
            <person name="Palmer W."/>
            <person name="Jacygrad E."/>
            <person name="Sagayaradj S."/>
            <person name="Cavanaugh K."/>
            <person name="Han R."/>
            <person name="Bertier L."/>
            <person name="Beede B."/>
            <person name="Kafkas S."/>
            <person name="Golino D."/>
            <person name="Preece J."/>
            <person name="Michelmore R."/>
        </authorList>
    </citation>
    <scope>NUCLEOTIDE SEQUENCE [LARGE SCALE GENOMIC DNA]</scope>
</reference>
<name>A0ACC0XZ20_9ROSI</name>
<proteinExistence type="predicted"/>
<gene>
    <name evidence="1" type="ORF">Pint_35851</name>
</gene>
<protein>
    <submittedName>
        <fullName evidence="1">Uncharacterized protein</fullName>
    </submittedName>
</protein>
<evidence type="ECO:0000313" key="1">
    <source>
        <dbReference type="EMBL" id="KAJ0027185.1"/>
    </source>
</evidence>
<comment type="caution">
    <text evidence="1">The sequence shown here is derived from an EMBL/GenBank/DDBJ whole genome shotgun (WGS) entry which is preliminary data.</text>
</comment>
<accession>A0ACC0XZ20</accession>
<keyword evidence="2" id="KW-1185">Reference proteome</keyword>
<dbReference type="EMBL" id="CM047744">
    <property type="protein sequence ID" value="KAJ0027185.1"/>
    <property type="molecule type" value="Genomic_DNA"/>
</dbReference>
<organism evidence="1 2">
    <name type="scientific">Pistacia integerrima</name>
    <dbReference type="NCBI Taxonomy" id="434235"/>
    <lineage>
        <taxon>Eukaryota</taxon>
        <taxon>Viridiplantae</taxon>
        <taxon>Streptophyta</taxon>
        <taxon>Embryophyta</taxon>
        <taxon>Tracheophyta</taxon>
        <taxon>Spermatophyta</taxon>
        <taxon>Magnoliopsida</taxon>
        <taxon>eudicotyledons</taxon>
        <taxon>Gunneridae</taxon>
        <taxon>Pentapetalae</taxon>
        <taxon>rosids</taxon>
        <taxon>malvids</taxon>
        <taxon>Sapindales</taxon>
        <taxon>Anacardiaceae</taxon>
        <taxon>Pistacia</taxon>
    </lineage>
</organism>